<dbReference type="GO" id="GO:0030036">
    <property type="term" value="P:actin cytoskeleton organization"/>
    <property type="evidence" value="ECO:0007669"/>
    <property type="project" value="TreeGrafter"/>
</dbReference>
<dbReference type="EMBL" id="JWIN03000037">
    <property type="protein sequence ID" value="KAB1252520.1"/>
    <property type="molecule type" value="Genomic_DNA"/>
</dbReference>
<dbReference type="GO" id="GO:0031410">
    <property type="term" value="C:cytoplasmic vesicle"/>
    <property type="evidence" value="ECO:0007669"/>
    <property type="project" value="TreeGrafter"/>
</dbReference>
<feature type="coiled-coil region" evidence="1">
    <location>
        <begin position="139"/>
        <end position="187"/>
    </location>
</feature>
<dbReference type="PRINTS" id="PR01807">
    <property type="entry name" value="ANGIOMOTIN"/>
</dbReference>
<evidence type="ECO:0000313" key="3">
    <source>
        <dbReference type="Proteomes" id="UP000299084"/>
    </source>
</evidence>
<gene>
    <name evidence="2" type="primary">Angiomotin</name>
    <name evidence="2" type="ORF">Cadr_000002849</name>
</gene>
<keyword evidence="1" id="KW-0175">Coiled coil</keyword>
<dbReference type="AlphaFoldDB" id="A0A5N4C0X9"/>
<protein>
    <submittedName>
        <fullName evidence="2">Angiomotin</fullName>
    </submittedName>
</protein>
<dbReference type="GO" id="GO:0005923">
    <property type="term" value="C:bicellular tight junction"/>
    <property type="evidence" value="ECO:0007669"/>
    <property type="project" value="TreeGrafter"/>
</dbReference>
<dbReference type="PANTHER" id="PTHR14826:SF6">
    <property type="entry name" value="ANGIOMOTIN"/>
    <property type="match status" value="1"/>
</dbReference>
<comment type="caution">
    <text evidence="2">The sequence shown here is derived from an EMBL/GenBank/DDBJ whole genome shotgun (WGS) entry which is preliminary data.</text>
</comment>
<dbReference type="GO" id="GO:0003365">
    <property type="term" value="P:establishment of cell polarity involved in ameboidal cell migration"/>
    <property type="evidence" value="ECO:0007669"/>
    <property type="project" value="TreeGrafter"/>
</dbReference>
<name>A0A5N4C0X9_CAMDR</name>
<dbReference type="GO" id="GO:0001525">
    <property type="term" value="P:angiogenesis"/>
    <property type="evidence" value="ECO:0007669"/>
    <property type="project" value="TreeGrafter"/>
</dbReference>
<dbReference type="PANTHER" id="PTHR14826">
    <property type="entry name" value="ANGIOMOTIN"/>
    <property type="match status" value="1"/>
</dbReference>
<evidence type="ECO:0000313" key="2">
    <source>
        <dbReference type="EMBL" id="KAB1252520.1"/>
    </source>
</evidence>
<accession>A0A5N4C0X9</accession>
<dbReference type="GO" id="GO:0035329">
    <property type="term" value="P:hippo signaling"/>
    <property type="evidence" value="ECO:0007669"/>
    <property type="project" value="TreeGrafter"/>
</dbReference>
<dbReference type="GO" id="GO:0038023">
    <property type="term" value="F:signaling receptor activity"/>
    <property type="evidence" value="ECO:0007669"/>
    <property type="project" value="TreeGrafter"/>
</dbReference>
<dbReference type="Proteomes" id="UP000299084">
    <property type="component" value="Unassembled WGS sequence"/>
</dbReference>
<reference evidence="2 3" key="1">
    <citation type="journal article" date="2019" name="Mol. Ecol. Resour.">
        <title>Improving Illumina assemblies with Hi-C and long reads: an example with the North African dromedary.</title>
        <authorList>
            <person name="Elbers J.P."/>
            <person name="Rogers M.F."/>
            <person name="Perelman P.L."/>
            <person name="Proskuryakova A.A."/>
            <person name="Serdyukova N.A."/>
            <person name="Johnson W.E."/>
            <person name="Horin P."/>
            <person name="Corander J."/>
            <person name="Murphy D."/>
            <person name="Burger P.A."/>
        </authorList>
    </citation>
    <scope>NUCLEOTIDE SEQUENCE [LARGE SCALE GENOMIC DNA]</scope>
    <source>
        <strain evidence="2">Drom800</strain>
        <tissue evidence="2">Blood</tissue>
    </source>
</reference>
<organism evidence="2 3">
    <name type="scientific">Camelus dromedarius</name>
    <name type="common">Dromedary</name>
    <name type="synonym">Arabian camel</name>
    <dbReference type="NCBI Taxonomy" id="9838"/>
    <lineage>
        <taxon>Eukaryota</taxon>
        <taxon>Metazoa</taxon>
        <taxon>Chordata</taxon>
        <taxon>Craniata</taxon>
        <taxon>Vertebrata</taxon>
        <taxon>Euteleostomi</taxon>
        <taxon>Mammalia</taxon>
        <taxon>Eutheria</taxon>
        <taxon>Laurasiatheria</taxon>
        <taxon>Artiodactyla</taxon>
        <taxon>Tylopoda</taxon>
        <taxon>Camelidae</taxon>
        <taxon>Camelus</taxon>
    </lineage>
</organism>
<dbReference type="GO" id="GO:0030334">
    <property type="term" value="P:regulation of cell migration"/>
    <property type="evidence" value="ECO:0007669"/>
    <property type="project" value="TreeGrafter"/>
</dbReference>
<proteinExistence type="predicted"/>
<dbReference type="InterPro" id="IPR009114">
    <property type="entry name" value="Angiomotin"/>
</dbReference>
<feature type="coiled-coil region" evidence="1">
    <location>
        <begin position="9"/>
        <end position="60"/>
    </location>
</feature>
<dbReference type="GO" id="GO:0030027">
    <property type="term" value="C:lamellipodium"/>
    <property type="evidence" value="ECO:0007669"/>
    <property type="project" value="TreeGrafter"/>
</dbReference>
<dbReference type="InterPro" id="IPR051747">
    <property type="entry name" value="Angiomotin-like"/>
</dbReference>
<evidence type="ECO:0000256" key="1">
    <source>
        <dbReference type="SAM" id="Coils"/>
    </source>
</evidence>
<sequence length="196" mass="22703">MPADPFAIVSRAQQMVEILSDENRNLRQELEGCYEKVARLQKVETEIQRVSEAYENLVKSSSKREALEKAMRNKLEGEIRRMHDFNRDLRERLETANKQLAEKEYEGSEDTRKTISQLFAKSKSESFSGSIDIFHVLIDKESQREKEKLEAELATARSTNEDQRRHIEIRDQALSNAQAKVVKLEEEVCVLFLGSI</sequence>
<dbReference type="GO" id="GO:0005886">
    <property type="term" value="C:plasma membrane"/>
    <property type="evidence" value="ECO:0007669"/>
    <property type="project" value="TreeGrafter"/>
</dbReference>
<keyword evidence="3" id="KW-1185">Reference proteome</keyword>